<feature type="transmembrane region" description="Helical" evidence="7">
    <location>
        <begin position="50"/>
        <end position="71"/>
    </location>
</feature>
<keyword evidence="4 7" id="KW-0812">Transmembrane</keyword>
<evidence type="ECO:0000259" key="8">
    <source>
        <dbReference type="Pfam" id="PF02397"/>
    </source>
</evidence>
<evidence type="ECO:0000256" key="3">
    <source>
        <dbReference type="ARBA" id="ARBA00022679"/>
    </source>
</evidence>
<dbReference type="NCBIfam" id="TIGR03023">
    <property type="entry name" value="WcaJ_sugtrans"/>
    <property type="match status" value="1"/>
</dbReference>
<accession>A0ABW8MHY5</accession>
<comment type="subcellular location">
    <subcellularLocation>
        <location evidence="1">Membrane</location>
        <topology evidence="1">Multi-pass membrane protein</topology>
    </subcellularLocation>
</comment>
<dbReference type="PANTHER" id="PTHR30576:SF0">
    <property type="entry name" value="UNDECAPRENYL-PHOSPHATE N-ACETYLGALACTOSAMINYL 1-PHOSPHATE TRANSFERASE-RELATED"/>
    <property type="match status" value="1"/>
</dbReference>
<dbReference type="EMBL" id="JBIYDN010000008">
    <property type="protein sequence ID" value="MFK4443117.1"/>
    <property type="molecule type" value="Genomic_DNA"/>
</dbReference>
<feature type="domain" description="Bacterial sugar transferase" evidence="8">
    <location>
        <begin position="280"/>
        <end position="463"/>
    </location>
</feature>
<evidence type="ECO:0000256" key="1">
    <source>
        <dbReference type="ARBA" id="ARBA00004141"/>
    </source>
</evidence>
<dbReference type="RefSeq" id="WP_404607639.1">
    <property type="nucleotide sequence ID" value="NZ_JBIYDN010000008.1"/>
</dbReference>
<keyword evidence="6 7" id="KW-0472">Membrane</keyword>
<dbReference type="Pfam" id="PF13727">
    <property type="entry name" value="CoA_binding_3"/>
    <property type="match status" value="1"/>
</dbReference>
<dbReference type="Gene3D" id="3.40.50.720">
    <property type="entry name" value="NAD(P)-binding Rossmann-like Domain"/>
    <property type="match status" value="1"/>
</dbReference>
<evidence type="ECO:0000256" key="6">
    <source>
        <dbReference type="ARBA" id="ARBA00023136"/>
    </source>
</evidence>
<keyword evidence="5 7" id="KW-1133">Transmembrane helix</keyword>
<dbReference type="PANTHER" id="PTHR30576">
    <property type="entry name" value="COLANIC BIOSYNTHESIS UDP-GLUCOSE LIPID CARRIER TRANSFERASE"/>
    <property type="match status" value="1"/>
</dbReference>
<dbReference type="NCBIfam" id="TIGR03025">
    <property type="entry name" value="EPS_sugtrans"/>
    <property type="match status" value="1"/>
</dbReference>
<comment type="similarity">
    <text evidence="2">Belongs to the bacterial sugar transferase family.</text>
</comment>
<keyword evidence="10" id="KW-1185">Reference proteome</keyword>
<evidence type="ECO:0000256" key="4">
    <source>
        <dbReference type="ARBA" id="ARBA00022692"/>
    </source>
</evidence>
<proteinExistence type="inferred from homology"/>
<dbReference type="GO" id="GO:0016740">
    <property type="term" value="F:transferase activity"/>
    <property type="evidence" value="ECO:0007669"/>
    <property type="project" value="UniProtKB-KW"/>
</dbReference>
<reference evidence="9 10" key="1">
    <citation type="submission" date="2024-10" db="EMBL/GenBank/DDBJ databases">
        <authorList>
            <person name="Deangelis K."/>
            <person name="Huntemann M."/>
            <person name="Clum A."/>
            <person name="Wang J."/>
            <person name="Palaniappan K."/>
            <person name="Ritter S."/>
            <person name="Chen I.-M."/>
            <person name="Stamatis D."/>
            <person name="Reddy T."/>
            <person name="O'Malley R."/>
            <person name="Daum C."/>
            <person name="Ng V."/>
            <person name="Ivanova N."/>
            <person name="Kyrpides N."/>
            <person name="Woyke T."/>
        </authorList>
    </citation>
    <scope>NUCLEOTIDE SEQUENCE [LARGE SCALE GENOMIC DNA]</scope>
    <source>
        <strain evidence="9 10">GAS97</strain>
    </source>
</reference>
<sequence length="471" mass="53000">MQSARLLETDIITYRFGFLSRTVDACMILIGAAIAFALRFDDFRSWTEPIVILVAFNALMVASLFPALGFYRTFRRDSFIRTAMRVTAGWTTVFMLGIVFMLSVQQMSPISRLWAGAWFLISLALLITVRTGVYRLFGVSQSRRARAKSVAIVGASAYSMRLIEKLQRSASGGLQPVCVFDEHADAASFSCGLPVVRSLSALAEAVKHRAIDELWLVLTFKEEERIHAILREFKHDFVNIRFIPNVHNFAPFTHALDGIAGVPAINLLASPPADHRFVPKAIFDRLFAALVLVCILPLMLGIALAVKLSSPGPVFFRQWRKGVNGTQFQIYKFRTMVVHAEESGKLTQAKRRDPRVTAVGAFLRRTSLDELPQFLNVLRGEMSVVGPRPHALQHDEQYKDLVHGYMCRYRIKPGITGWAQINGYRGETEAIDKMQGRVALDLNYIENWTFGLDLKIVLMTVVRGFRGLHAY</sequence>
<dbReference type="InterPro" id="IPR017475">
    <property type="entry name" value="EPS_sugar_tfrase"/>
</dbReference>
<reference evidence="9 10" key="2">
    <citation type="submission" date="2024-11" db="EMBL/GenBank/DDBJ databases">
        <title>Using genomics to understand microbial adaptation to soil warming.</title>
        <authorList>
            <person name="Deangelis K.M. PhD."/>
        </authorList>
    </citation>
    <scope>NUCLEOTIDE SEQUENCE [LARGE SCALE GENOMIC DNA]</scope>
    <source>
        <strain evidence="9 10">GAS97</strain>
    </source>
</reference>
<dbReference type="Proteomes" id="UP001620514">
    <property type="component" value="Unassembled WGS sequence"/>
</dbReference>
<evidence type="ECO:0000256" key="5">
    <source>
        <dbReference type="ARBA" id="ARBA00022989"/>
    </source>
</evidence>
<dbReference type="Pfam" id="PF02397">
    <property type="entry name" value="Bac_transf"/>
    <property type="match status" value="1"/>
</dbReference>
<dbReference type="InterPro" id="IPR017473">
    <property type="entry name" value="Undecaprenyl-P_gluc_Ptfrase"/>
</dbReference>
<protein>
    <submittedName>
        <fullName evidence="9">Colanic acid biosynthesis UDP-glucose lipid carrier transferase</fullName>
    </submittedName>
</protein>
<evidence type="ECO:0000256" key="7">
    <source>
        <dbReference type="SAM" id="Phobius"/>
    </source>
</evidence>
<organism evidence="9 10">
    <name type="scientific">Caballeronia udeis</name>
    <dbReference type="NCBI Taxonomy" id="1232866"/>
    <lineage>
        <taxon>Bacteria</taxon>
        <taxon>Pseudomonadati</taxon>
        <taxon>Pseudomonadota</taxon>
        <taxon>Betaproteobacteria</taxon>
        <taxon>Burkholderiales</taxon>
        <taxon>Burkholderiaceae</taxon>
        <taxon>Caballeronia</taxon>
    </lineage>
</organism>
<evidence type="ECO:0000313" key="10">
    <source>
        <dbReference type="Proteomes" id="UP001620514"/>
    </source>
</evidence>
<evidence type="ECO:0000256" key="2">
    <source>
        <dbReference type="ARBA" id="ARBA00006464"/>
    </source>
</evidence>
<name>A0ABW8MHY5_9BURK</name>
<feature type="transmembrane region" description="Helical" evidence="7">
    <location>
        <begin position="83"/>
        <end position="104"/>
    </location>
</feature>
<keyword evidence="3 9" id="KW-0808">Transferase</keyword>
<evidence type="ECO:0000313" key="9">
    <source>
        <dbReference type="EMBL" id="MFK4443117.1"/>
    </source>
</evidence>
<feature type="transmembrane region" description="Helical" evidence="7">
    <location>
        <begin position="12"/>
        <end position="38"/>
    </location>
</feature>
<feature type="transmembrane region" description="Helical" evidence="7">
    <location>
        <begin position="286"/>
        <end position="306"/>
    </location>
</feature>
<comment type="caution">
    <text evidence="9">The sequence shown here is derived from an EMBL/GenBank/DDBJ whole genome shotgun (WGS) entry which is preliminary data.</text>
</comment>
<gene>
    <name evidence="9" type="ORF">ABH943_003139</name>
</gene>
<dbReference type="InterPro" id="IPR003362">
    <property type="entry name" value="Bact_transf"/>
</dbReference>
<feature type="transmembrane region" description="Helical" evidence="7">
    <location>
        <begin position="116"/>
        <end position="137"/>
    </location>
</feature>